<dbReference type="Proteomes" id="UP000246018">
    <property type="component" value="Unassembled WGS sequence"/>
</dbReference>
<dbReference type="OrthoDB" id="3787064at2"/>
<name>A0A2T8F9E4_9ACTN</name>
<sequence>MLQTAARLTCALLLAFAGLVLVAEAPAFACTCAPGGLPQQTERVDVVFQATVDAVTSVDKTTFEYAVTATHAYKGDVPRETTVRSAKLGPACGLGDLKAGRDYLFLARGSAEPFRANSCDGSGPATPERVTELESVLGEGQSVEPPAPPTATRTLVEESPPPSFARLAAPGAAVVLLSVLGLLVLGRRSRRP</sequence>
<evidence type="ECO:0000256" key="1">
    <source>
        <dbReference type="SAM" id="MobiDB-lite"/>
    </source>
</evidence>
<dbReference type="SUPFAM" id="SSF50242">
    <property type="entry name" value="TIMP-like"/>
    <property type="match status" value="1"/>
</dbReference>
<evidence type="ECO:0000313" key="5">
    <source>
        <dbReference type="Proteomes" id="UP000246018"/>
    </source>
</evidence>
<keyword evidence="5" id="KW-1185">Reference proteome</keyword>
<feature type="signal peptide" evidence="3">
    <location>
        <begin position="1"/>
        <end position="29"/>
    </location>
</feature>
<gene>
    <name evidence="4" type="ORF">DDE18_12520</name>
</gene>
<organism evidence="4 5">
    <name type="scientific">Nocardioides gansuensis</name>
    <dbReference type="NCBI Taxonomy" id="2138300"/>
    <lineage>
        <taxon>Bacteria</taxon>
        <taxon>Bacillati</taxon>
        <taxon>Actinomycetota</taxon>
        <taxon>Actinomycetes</taxon>
        <taxon>Propionibacteriales</taxon>
        <taxon>Nocardioidaceae</taxon>
        <taxon>Nocardioides</taxon>
    </lineage>
</organism>
<protein>
    <recommendedName>
        <fullName evidence="6">Tissue inhibitor of metalloproteinase</fullName>
    </recommendedName>
</protein>
<proteinExistence type="predicted"/>
<keyword evidence="2" id="KW-0472">Membrane</keyword>
<dbReference type="AlphaFoldDB" id="A0A2T8F9E4"/>
<keyword evidence="3" id="KW-0732">Signal</keyword>
<dbReference type="EMBL" id="QDGZ01000005">
    <property type="protein sequence ID" value="PVG82310.1"/>
    <property type="molecule type" value="Genomic_DNA"/>
</dbReference>
<evidence type="ECO:0000313" key="4">
    <source>
        <dbReference type="EMBL" id="PVG82310.1"/>
    </source>
</evidence>
<feature type="region of interest" description="Disordered" evidence="1">
    <location>
        <begin position="138"/>
        <end position="159"/>
    </location>
</feature>
<feature type="transmembrane region" description="Helical" evidence="2">
    <location>
        <begin position="167"/>
        <end position="186"/>
    </location>
</feature>
<keyword evidence="2" id="KW-0812">Transmembrane</keyword>
<dbReference type="Gene3D" id="2.40.50.120">
    <property type="match status" value="1"/>
</dbReference>
<feature type="chain" id="PRO_5015407554" description="Tissue inhibitor of metalloproteinase" evidence="3">
    <location>
        <begin position="30"/>
        <end position="192"/>
    </location>
</feature>
<evidence type="ECO:0000256" key="2">
    <source>
        <dbReference type="SAM" id="Phobius"/>
    </source>
</evidence>
<evidence type="ECO:0008006" key="6">
    <source>
        <dbReference type="Google" id="ProtNLM"/>
    </source>
</evidence>
<dbReference type="InterPro" id="IPR008993">
    <property type="entry name" value="TIMP-like_OB-fold"/>
</dbReference>
<reference evidence="4 5" key="1">
    <citation type="submission" date="2018-04" db="EMBL/GenBank/DDBJ databases">
        <title>Genome of Nocardioides gansuensis WSJ-1.</title>
        <authorList>
            <person name="Wu S."/>
            <person name="Wang G."/>
        </authorList>
    </citation>
    <scope>NUCLEOTIDE SEQUENCE [LARGE SCALE GENOMIC DNA]</scope>
    <source>
        <strain evidence="4 5">WSJ-1</strain>
    </source>
</reference>
<keyword evidence="2" id="KW-1133">Transmembrane helix</keyword>
<dbReference type="RefSeq" id="WP_116572614.1">
    <property type="nucleotide sequence ID" value="NZ_QDGZ01000005.1"/>
</dbReference>
<accession>A0A2T8F9E4</accession>
<evidence type="ECO:0000256" key="3">
    <source>
        <dbReference type="SAM" id="SignalP"/>
    </source>
</evidence>
<comment type="caution">
    <text evidence="4">The sequence shown here is derived from an EMBL/GenBank/DDBJ whole genome shotgun (WGS) entry which is preliminary data.</text>
</comment>